<comment type="caution">
    <text evidence="3">The sequence shown here is derived from an EMBL/GenBank/DDBJ whole genome shotgun (WGS) entry which is preliminary data.</text>
</comment>
<evidence type="ECO:0000313" key="3">
    <source>
        <dbReference type="EMBL" id="KAK2569353.1"/>
    </source>
</evidence>
<gene>
    <name evidence="3" type="ORF">P5673_006273</name>
</gene>
<dbReference type="InterPro" id="IPR001007">
    <property type="entry name" value="VWF_dom"/>
</dbReference>
<dbReference type="SUPFAM" id="SSF57603">
    <property type="entry name" value="FnI-like domain"/>
    <property type="match status" value="1"/>
</dbReference>
<accession>A0AAD9QXK7</accession>
<proteinExistence type="predicted"/>
<sequence length="327" mass="37052">METSALLQSLLLFSQVIPGIFILATPDCPASWCKTAGDCPEPKNACPSVTGCRTAVVKDNCGFCRVCLKAIGESCRRKPFKLQDDMCERGLICKASDDEWYCANMAPENIKIGRCEKAETKRCYDLVTKTFYRTGEIWTRGEFACAACVCKRNGLLKCWDMKCKVPRCQATARVEGRCCRFCFENITAKVCKFHGKAFFKNEIIVLEDHRSICKCEGSKGWECEQDPRQPMVPLKERPACVNPFSDKAYMEGEIWTVSDCAHCICGDSQTGNCSSVRCPRPWCKDPFKMKGRCCPVCPREYGRACHFQGVKYFHRELIVLPDRCTLW</sequence>
<keyword evidence="4" id="KW-1185">Reference proteome</keyword>
<dbReference type="InterPro" id="IPR009030">
    <property type="entry name" value="Growth_fac_rcpt_cys_sf"/>
</dbReference>
<feature type="domain" description="VWFC" evidence="2">
    <location>
        <begin position="121"/>
        <end position="183"/>
    </location>
</feature>
<feature type="domain" description="VWFC" evidence="2">
    <location>
        <begin position="238"/>
        <end position="298"/>
    </location>
</feature>
<feature type="chain" id="PRO_5042095903" evidence="1">
    <location>
        <begin position="20"/>
        <end position="327"/>
    </location>
</feature>
<reference evidence="3" key="1">
    <citation type="journal article" date="2023" name="G3 (Bethesda)">
        <title>Whole genome assembly and annotation of the endangered Caribbean coral Acropora cervicornis.</title>
        <authorList>
            <person name="Selwyn J.D."/>
            <person name="Vollmer S.V."/>
        </authorList>
    </citation>
    <scope>NUCLEOTIDE SEQUENCE</scope>
    <source>
        <strain evidence="3">K2</strain>
    </source>
</reference>
<evidence type="ECO:0000256" key="1">
    <source>
        <dbReference type="SAM" id="SignalP"/>
    </source>
</evidence>
<dbReference type="EMBL" id="JARQWQ010000010">
    <property type="protein sequence ID" value="KAK2569353.1"/>
    <property type="molecule type" value="Genomic_DNA"/>
</dbReference>
<dbReference type="SMART" id="SM00214">
    <property type="entry name" value="VWC"/>
    <property type="match status" value="2"/>
</dbReference>
<dbReference type="Proteomes" id="UP001249851">
    <property type="component" value="Unassembled WGS sequence"/>
</dbReference>
<reference evidence="3" key="2">
    <citation type="journal article" date="2023" name="Science">
        <title>Genomic signatures of disease resistance in endangered staghorn corals.</title>
        <authorList>
            <person name="Vollmer S.V."/>
            <person name="Selwyn J.D."/>
            <person name="Despard B.A."/>
            <person name="Roesel C.L."/>
        </authorList>
    </citation>
    <scope>NUCLEOTIDE SEQUENCE</scope>
    <source>
        <strain evidence="3">K2</strain>
    </source>
</reference>
<dbReference type="Pfam" id="PF23334">
    <property type="entry name" value="VWC2L_2nd"/>
    <property type="match status" value="2"/>
</dbReference>
<dbReference type="PROSITE" id="PS50184">
    <property type="entry name" value="VWFC_2"/>
    <property type="match status" value="2"/>
</dbReference>
<dbReference type="Gene3D" id="6.20.200.20">
    <property type="match status" value="1"/>
</dbReference>
<dbReference type="AlphaFoldDB" id="A0AAD9QXK7"/>
<dbReference type="Gene3D" id="4.10.40.20">
    <property type="match status" value="1"/>
</dbReference>
<evidence type="ECO:0000259" key="2">
    <source>
        <dbReference type="PROSITE" id="PS50184"/>
    </source>
</evidence>
<feature type="signal peptide" evidence="1">
    <location>
        <begin position="1"/>
        <end position="19"/>
    </location>
</feature>
<keyword evidence="1" id="KW-0732">Signal</keyword>
<dbReference type="SUPFAM" id="SSF57184">
    <property type="entry name" value="Growth factor receptor domain"/>
    <property type="match status" value="1"/>
</dbReference>
<evidence type="ECO:0000313" key="4">
    <source>
        <dbReference type="Proteomes" id="UP001249851"/>
    </source>
</evidence>
<protein>
    <submittedName>
        <fullName evidence="3">Cysteine-rich motor neuron 1 protein</fullName>
    </submittedName>
</protein>
<dbReference type="PROSITE" id="PS01208">
    <property type="entry name" value="VWFC_1"/>
    <property type="match status" value="1"/>
</dbReference>
<name>A0AAD9QXK7_ACRCE</name>
<organism evidence="3 4">
    <name type="scientific">Acropora cervicornis</name>
    <name type="common">Staghorn coral</name>
    <dbReference type="NCBI Taxonomy" id="6130"/>
    <lineage>
        <taxon>Eukaryota</taxon>
        <taxon>Metazoa</taxon>
        <taxon>Cnidaria</taxon>
        <taxon>Anthozoa</taxon>
        <taxon>Hexacorallia</taxon>
        <taxon>Scleractinia</taxon>
        <taxon>Astrocoeniina</taxon>
        <taxon>Acroporidae</taxon>
        <taxon>Acropora</taxon>
    </lineage>
</organism>